<gene>
    <name evidence="2" type="ORF">Dxin01_04171</name>
</gene>
<evidence type="ECO:0000313" key="3">
    <source>
        <dbReference type="Proteomes" id="UP001458946"/>
    </source>
</evidence>
<keyword evidence="3" id="KW-1185">Reference proteome</keyword>
<dbReference type="SUPFAM" id="SSF52833">
    <property type="entry name" value="Thioredoxin-like"/>
    <property type="match status" value="1"/>
</dbReference>
<accession>A0ABP9VI13</accession>
<feature type="domain" description="Thioredoxin-like fold" evidence="1">
    <location>
        <begin position="6"/>
        <end position="76"/>
    </location>
</feature>
<dbReference type="InterPro" id="IPR012336">
    <property type="entry name" value="Thioredoxin-like_fold"/>
</dbReference>
<dbReference type="EMBL" id="BAABRN010000119">
    <property type="protein sequence ID" value="GAA5504401.1"/>
    <property type="molecule type" value="Genomic_DNA"/>
</dbReference>
<comment type="caution">
    <text evidence="2">The sequence shown here is derived from an EMBL/GenBank/DDBJ whole genome shotgun (WGS) entry which is preliminary data.</text>
</comment>
<name>A0ABP9VI13_9DEIO</name>
<evidence type="ECO:0000259" key="1">
    <source>
        <dbReference type="Pfam" id="PF13098"/>
    </source>
</evidence>
<evidence type="ECO:0000313" key="2">
    <source>
        <dbReference type="EMBL" id="GAA5504401.1"/>
    </source>
</evidence>
<proteinExistence type="predicted"/>
<organism evidence="2 3">
    <name type="scientific">Deinococcus xinjiangensis</name>
    <dbReference type="NCBI Taxonomy" id="457454"/>
    <lineage>
        <taxon>Bacteria</taxon>
        <taxon>Thermotogati</taxon>
        <taxon>Deinococcota</taxon>
        <taxon>Deinococci</taxon>
        <taxon>Deinococcales</taxon>
        <taxon>Deinococcaceae</taxon>
        <taxon>Deinococcus</taxon>
    </lineage>
</organism>
<reference evidence="2 3" key="1">
    <citation type="submission" date="2024-02" db="EMBL/GenBank/DDBJ databases">
        <title>Deinococcus xinjiangensis NBRC 107630.</title>
        <authorList>
            <person name="Ichikawa N."/>
            <person name="Katano-Makiyama Y."/>
            <person name="Hidaka K."/>
        </authorList>
    </citation>
    <scope>NUCLEOTIDE SEQUENCE [LARGE SCALE GENOMIC DNA]</scope>
    <source>
        <strain evidence="2 3">NBRC 107630</strain>
    </source>
</reference>
<dbReference type="Gene3D" id="3.40.30.10">
    <property type="entry name" value="Glutaredoxin"/>
    <property type="match status" value="1"/>
</dbReference>
<sequence length="87" mass="9745">MTEHPFVLLTQNDCPNCERLKKMLSGPLRNAYQGSIRVVHREEQAEEFTTLADLHGIQSVPTLIHATGAVLRNTGGLGEVKLFLERF</sequence>
<dbReference type="Proteomes" id="UP001458946">
    <property type="component" value="Unassembled WGS sequence"/>
</dbReference>
<dbReference type="InterPro" id="IPR036249">
    <property type="entry name" value="Thioredoxin-like_sf"/>
</dbReference>
<dbReference type="Pfam" id="PF13098">
    <property type="entry name" value="Thioredoxin_2"/>
    <property type="match status" value="1"/>
</dbReference>
<protein>
    <recommendedName>
        <fullName evidence="1">Thioredoxin-like fold domain-containing protein</fullName>
    </recommendedName>
</protein>
<dbReference type="RefSeq" id="WP_353544362.1">
    <property type="nucleotide sequence ID" value="NZ_BAABRN010000119.1"/>
</dbReference>